<feature type="domain" description="SusD-like N-terminal" evidence="8">
    <location>
        <begin position="24"/>
        <end position="226"/>
    </location>
</feature>
<sequence>MKRSNYKAIVMMTMLFVMQSCVKDFLDKTPDEDLTSEQVFTNPGFTREFLANIYSYLPNEAMMVDNTGVINAFNGAADEMEITHEPFFSNLMNAGNWSSNTYTSSGWSPYYQAIRNCNIFLENIHLLKPNEFFPEATINQWVGEVYFLRAFYYFLLVRIYGPVPVFDRTVGLNEDFKLFKRVPIDQCVQFIVADCNRAAEILPPRITQQNELGRPSKVSALALKGRTLLYMASPFWNGNPDYASFTDRDGVRLFPDFSSERWQEAASAAKECIDIAEAAGHRLHRSASNNPIANYQETFYVNFNDEVFFTRNDPSYIHLDTYSEPWGIPGAFFPHQGVTQDQVDAYHMANGEVPILGYNPDKTPIINPASGYSENGNTAKETPFYVAGTRDMYVGREPRFYASINFTGAKYKMVTDGLKFWFGGPNGRQPGQSAFTRTGYLMKKLTHPDYDMATRSGTARTWIFFRLGEQYLNYAEALNEVSGPVADVYKYVNLIRERSGIPGLPAGLTKEQMRARIRHERRIELAFETHRYFDCIRWKIAEQVNEGPIYGLDISTPGYTMDSDDFYRRTLVESRVFEKKHNLWPIPFIETEKNINLVQNPGWD</sequence>
<comment type="subcellular location">
    <subcellularLocation>
        <location evidence="1">Cell outer membrane</location>
    </subcellularLocation>
</comment>
<reference evidence="10" key="1">
    <citation type="journal article" date="2019" name="Int. J. Syst. Evol. Microbiol.">
        <title>The Global Catalogue of Microorganisms (GCM) 10K type strain sequencing project: providing services to taxonomists for standard genome sequencing and annotation.</title>
        <authorList>
            <consortium name="The Broad Institute Genomics Platform"/>
            <consortium name="The Broad Institute Genome Sequencing Center for Infectious Disease"/>
            <person name="Wu L."/>
            <person name="Ma J."/>
        </authorList>
    </citation>
    <scope>NUCLEOTIDE SEQUENCE [LARGE SCALE GENOMIC DNA]</scope>
    <source>
        <strain evidence="10">CGMCC 1.15342</strain>
    </source>
</reference>
<comment type="similarity">
    <text evidence="2">Belongs to the SusD family.</text>
</comment>
<evidence type="ECO:0000313" key="10">
    <source>
        <dbReference type="Proteomes" id="UP000597338"/>
    </source>
</evidence>
<evidence type="ECO:0000256" key="3">
    <source>
        <dbReference type="ARBA" id="ARBA00022729"/>
    </source>
</evidence>
<dbReference type="PROSITE" id="PS51257">
    <property type="entry name" value="PROKAR_LIPOPROTEIN"/>
    <property type="match status" value="1"/>
</dbReference>
<dbReference type="EMBL" id="BMIK01000001">
    <property type="protein sequence ID" value="GGC13444.1"/>
    <property type="molecule type" value="Genomic_DNA"/>
</dbReference>
<comment type="caution">
    <text evidence="9">The sequence shown here is derived from an EMBL/GenBank/DDBJ whole genome shotgun (WGS) entry which is preliminary data.</text>
</comment>
<evidence type="ECO:0000256" key="5">
    <source>
        <dbReference type="ARBA" id="ARBA00023237"/>
    </source>
</evidence>
<dbReference type="SUPFAM" id="SSF48452">
    <property type="entry name" value="TPR-like"/>
    <property type="match status" value="1"/>
</dbReference>
<keyword evidence="5" id="KW-0998">Cell outer membrane</keyword>
<evidence type="ECO:0000256" key="6">
    <source>
        <dbReference type="SAM" id="SignalP"/>
    </source>
</evidence>
<dbReference type="Pfam" id="PF07980">
    <property type="entry name" value="SusD_RagB"/>
    <property type="match status" value="1"/>
</dbReference>
<feature type="domain" description="RagB/SusD" evidence="7">
    <location>
        <begin position="337"/>
        <end position="603"/>
    </location>
</feature>
<evidence type="ECO:0000259" key="8">
    <source>
        <dbReference type="Pfam" id="PF14322"/>
    </source>
</evidence>
<evidence type="ECO:0008006" key="11">
    <source>
        <dbReference type="Google" id="ProtNLM"/>
    </source>
</evidence>
<dbReference type="Proteomes" id="UP000597338">
    <property type="component" value="Unassembled WGS sequence"/>
</dbReference>
<gene>
    <name evidence="9" type="ORF">GCM10011386_01370</name>
</gene>
<evidence type="ECO:0000256" key="1">
    <source>
        <dbReference type="ARBA" id="ARBA00004442"/>
    </source>
</evidence>
<dbReference type="Pfam" id="PF14322">
    <property type="entry name" value="SusD-like_3"/>
    <property type="match status" value="1"/>
</dbReference>
<name>A0ABQ1L1V5_9SPHI</name>
<keyword evidence="10" id="KW-1185">Reference proteome</keyword>
<feature type="chain" id="PRO_5045983104" description="RagB/SusD family nutrient uptake outer membrane protein" evidence="6">
    <location>
        <begin position="23"/>
        <end position="604"/>
    </location>
</feature>
<dbReference type="InterPro" id="IPR011990">
    <property type="entry name" value="TPR-like_helical_dom_sf"/>
</dbReference>
<keyword evidence="3 6" id="KW-0732">Signal</keyword>
<evidence type="ECO:0000256" key="4">
    <source>
        <dbReference type="ARBA" id="ARBA00023136"/>
    </source>
</evidence>
<feature type="signal peptide" evidence="6">
    <location>
        <begin position="1"/>
        <end position="22"/>
    </location>
</feature>
<keyword evidence="4" id="KW-0472">Membrane</keyword>
<proteinExistence type="inferred from homology"/>
<dbReference type="Gene3D" id="1.25.40.390">
    <property type="match status" value="1"/>
</dbReference>
<evidence type="ECO:0000256" key="2">
    <source>
        <dbReference type="ARBA" id="ARBA00006275"/>
    </source>
</evidence>
<evidence type="ECO:0000313" key="9">
    <source>
        <dbReference type="EMBL" id="GGC13444.1"/>
    </source>
</evidence>
<organism evidence="9 10">
    <name type="scientific">Parapedobacter defluvii</name>
    <dbReference type="NCBI Taxonomy" id="2045106"/>
    <lineage>
        <taxon>Bacteria</taxon>
        <taxon>Pseudomonadati</taxon>
        <taxon>Bacteroidota</taxon>
        <taxon>Sphingobacteriia</taxon>
        <taxon>Sphingobacteriales</taxon>
        <taxon>Sphingobacteriaceae</taxon>
        <taxon>Parapedobacter</taxon>
    </lineage>
</organism>
<dbReference type="InterPro" id="IPR033985">
    <property type="entry name" value="SusD-like_N"/>
</dbReference>
<protein>
    <recommendedName>
        <fullName evidence="11">RagB/SusD family nutrient uptake outer membrane protein</fullName>
    </recommendedName>
</protein>
<evidence type="ECO:0000259" key="7">
    <source>
        <dbReference type="Pfam" id="PF07980"/>
    </source>
</evidence>
<accession>A0ABQ1L1V5</accession>
<dbReference type="InterPro" id="IPR012944">
    <property type="entry name" value="SusD_RagB_dom"/>
</dbReference>